<evidence type="ECO:0000256" key="3">
    <source>
        <dbReference type="ARBA" id="ARBA00022722"/>
    </source>
</evidence>
<feature type="binding site" evidence="9">
    <location>
        <position position="143"/>
    </location>
    <ligand>
        <name>Mg(2+)</name>
        <dbReference type="ChEBI" id="CHEBI:18420"/>
        <note>catalytic</note>
    </ligand>
</feature>
<evidence type="ECO:0000256" key="4">
    <source>
        <dbReference type="ARBA" id="ARBA00022723"/>
    </source>
</evidence>
<evidence type="ECO:0000256" key="2">
    <source>
        <dbReference type="ARBA" id="ARBA00010052"/>
    </source>
</evidence>
<dbReference type="InterPro" id="IPR018524">
    <property type="entry name" value="DNA/RNA_endonuclease_AS"/>
</dbReference>
<evidence type="ECO:0000256" key="10">
    <source>
        <dbReference type="RuleBase" id="RU366055"/>
    </source>
</evidence>
<dbReference type="KEGG" id="nmf:NMS_1423"/>
<evidence type="ECO:0000313" key="13">
    <source>
        <dbReference type="EMBL" id="BAO55432.1"/>
    </source>
</evidence>
<organism evidence="13 14">
    <name type="scientific">Nonlabens marinus S1-08</name>
    <dbReference type="NCBI Taxonomy" id="1454201"/>
    <lineage>
        <taxon>Bacteria</taxon>
        <taxon>Pseudomonadati</taxon>
        <taxon>Bacteroidota</taxon>
        <taxon>Flavobacteriia</taxon>
        <taxon>Flavobacteriales</taxon>
        <taxon>Flavobacteriaceae</taxon>
        <taxon>Nonlabens</taxon>
    </lineage>
</organism>
<evidence type="ECO:0000256" key="6">
    <source>
        <dbReference type="ARBA" id="ARBA00022801"/>
    </source>
</evidence>
<dbReference type="HOGENOM" id="CLU_055174_2_0_10"/>
<dbReference type="InterPro" id="IPR020821">
    <property type="entry name" value="ENPP1-3/EXOG-like_nuc-like"/>
</dbReference>
<protein>
    <recommendedName>
        <fullName evidence="10">Endonuclease</fullName>
        <ecNumber evidence="10">3.1.30.-</ecNumber>
    </recommendedName>
</protein>
<dbReference type="InterPro" id="IPR044929">
    <property type="entry name" value="DNA/RNA_non-sp_Endonuclease_sf"/>
</dbReference>
<dbReference type="InterPro" id="IPR040255">
    <property type="entry name" value="Non-specific_endonuclease"/>
</dbReference>
<evidence type="ECO:0000256" key="9">
    <source>
        <dbReference type="PIRSR" id="PIRSR640255-2"/>
    </source>
</evidence>
<dbReference type="STRING" id="1454201.NMS_1423"/>
<dbReference type="GO" id="GO:0016787">
    <property type="term" value="F:hydrolase activity"/>
    <property type="evidence" value="ECO:0007669"/>
    <property type="project" value="UniProtKB-KW"/>
</dbReference>
<evidence type="ECO:0000256" key="7">
    <source>
        <dbReference type="ARBA" id="ARBA00022842"/>
    </source>
</evidence>
<dbReference type="GO" id="GO:0046872">
    <property type="term" value="F:metal ion binding"/>
    <property type="evidence" value="ECO:0007669"/>
    <property type="project" value="UniProtKB-KW"/>
</dbReference>
<reference evidence="13 14" key="1">
    <citation type="journal article" date="2014" name="Proc. Natl. Acad. Sci. U.S.A.">
        <title>Functional characterization of flavobacteria rhodopsins reveals a unique class of light-driven chloride pump in bacteria.</title>
        <authorList>
            <person name="Yoshizawa S."/>
            <person name="Kumagai Y."/>
            <person name="Kim H."/>
            <person name="Ogura Y."/>
            <person name="Hayashi T."/>
            <person name="Iwasaki W."/>
            <person name="DeLong E.F."/>
            <person name="Kogure K."/>
        </authorList>
    </citation>
    <scope>NUCLEOTIDE SEQUENCE [LARGE SCALE GENOMIC DNA]</scope>
    <source>
        <strain evidence="13 14">S1-08</strain>
    </source>
</reference>
<gene>
    <name evidence="13" type="ORF">NMS_1423</name>
</gene>
<name>W8VX74_9FLAO</name>
<evidence type="ECO:0000259" key="12">
    <source>
        <dbReference type="SMART" id="SM00892"/>
    </source>
</evidence>
<keyword evidence="7" id="KW-0460">Magnesium</keyword>
<keyword evidence="3 10" id="KW-0540">Nuclease</keyword>
<dbReference type="InterPro" id="IPR044925">
    <property type="entry name" value="His-Me_finger_sf"/>
</dbReference>
<dbReference type="SMART" id="SM00892">
    <property type="entry name" value="Endonuclease_NS"/>
    <property type="match status" value="1"/>
</dbReference>
<dbReference type="GO" id="GO:0004519">
    <property type="term" value="F:endonuclease activity"/>
    <property type="evidence" value="ECO:0007669"/>
    <property type="project" value="UniProtKB-UniRule"/>
</dbReference>
<dbReference type="CDD" id="cd00091">
    <property type="entry name" value="NUC"/>
    <property type="match status" value="1"/>
</dbReference>
<feature type="domain" description="ENPP1-3/EXOG-like endonuclease/phosphodiesterase" evidence="11">
    <location>
        <begin position="51"/>
        <end position="242"/>
    </location>
</feature>
<evidence type="ECO:0000256" key="8">
    <source>
        <dbReference type="PIRSR" id="PIRSR640255-1"/>
    </source>
</evidence>
<dbReference type="EMBL" id="AP014548">
    <property type="protein sequence ID" value="BAO55432.1"/>
    <property type="molecule type" value="Genomic_DNA"/>
</dbReference>
<dbReference type="EC" id="3.1.30.-" evidence="10"/>
<keyword evidence="4 9" id="KW-0479">Metal-binding</keyword>
<dbReference type="PANTHER" id="PTHR13966">
    <property type="entry name" value="ENDONUCLEASE RELATED"/>
    <property type="match status" value="1"/>
</dbReference>
<dbReference type="GO" id="GO:0003676">
    <property type="term" value="F:nucleic acid binding"/>
    <property type="evidence" value="ECO:0007669"/>
    <property type="project" value="InterPro"/>
</dbReference>
<evidence type="ECO:0000256" key="5">
    <source>
        <dbReference type="ARBA" id="ARBA00022759"/>
    </source>
</evidence>
<sequence length="256" mass="29453">MAIGFMFALFWIQKIQNQSISNENIAVESQNDATFNRADYLPTSNHQVVHHRTYSLSYNKKHEQAEWTAHILTTKDIQPADYKRPYFEIDDMVSTGAASWRNYKNSGYDRGHLVPAGDRRGSLADYEETFLTSNISPQLHEFNAGNWNDLEQKIRRYAKMESLYVVTGSILTDDLSSIGNEEVSVPEYFYKIVYKDNNGKPTILSFLVPHAKTDRSINDFKVSVDHIEELTGIDFFSQLPDDIEIRIESTYDATGW</sequence>
<feature type="active site" description="Proton acceptor" evidence="8">
    <location>
        <position position="112"/>
    </location>
</feature>
<dbReference type="Proteomes" id="UP000031760">
    <property type="component" value="Chromosome"/>
</dbReference>
<keyword evidence="14" id="KW-1185">Reference proteome</keyword>
<evidence type="ECO:0000313" key="14">
    <source>
        <dbReference type="Proteomes" id="UP000031760"/>
    </source>
</evidence>
<feature type="domain" description="DNA/RNA non-specific endonuclease/pyrophosphatase/phosphodiesterase" evidence="12">
    <location>
        <begin position="50"/>
        <end position="242"/>
    </location>
</feature>
<dbReference type="Pfam" id="PF01223">
    <property type="entry name" value="Endonuclease_NS"/>
    <property type="match status" value="1"/>
</dbReference>
<evidence type="ECO:0000256" key="1">
    <source>
        <dbReference type="ARBA" id="ARBA00001946"/>
    </source>
</evidence>
<comment type="similarity">
    <text evidence="2 10">Belongs to the DNA/RNA non-specific endonuclease family.</text>
</comment>
<comment type="cofactor">
    <cofactor evidence="1 10">
        <name>Mg(2+)</name>
        <dbReference type="ChEBI" id="CHEBI:18420"/>
    </cofactor>
</comment>
<dbReference type="SUPFAM" id="SSF54060">
    <property type="entry name" value="His-Me finger endonucleases"/>
    <property type="match status" value="1"/>
</dbReference>
<accession>W8VX74</accession>
<evidence type="ECO:0000259" key="11">
    <source>
        <dbReference type="SMART" id="SM00477"/>
    </source>
</evidence>
<dbReference type="PANTHER" id="PTHR13966:SF5">
    <property type="entry name" value="ENDONUCLEASE G, MITOCHONDRIAL"/>
    <property type="match status" value="1"/>
</dbReference>
<dbReference type="PROSITE" id="PS01070">
    <property type="entry name" value="NUCLEASE_NON_SPEC"/>
    <property type="match status" value="1"/>
</dbReference>
<keyword evidence="5 10" id="KW-0255">Endonuclease</keyword>
<proteinExistence type="inferred from homology"/>
<dbReference type="SMART" id="SM00477">
    <property type="entry name" value="NUC"/>
    <property type="match status" value="1"/>
</dbReference>
<dbReference type="Gene3D" id="3.40.570.10">
    <property type="entry name" value="Extracellular Endonuclease, subunit A"/>
    <property type="match status" value="1"/>
</dbReference>
<keyword evidence="6 10" id="KW-0378">Hydrolase</keyword>
<dbReference type="AlphaFoldDB" id="W8VX74"/>
<dbReference type="InterPro" id="IPR001604">
    <property type="entry name" value="Endo_G_ENPP1-like_dom"/>
</dbReference>